<dbReference type="GO" id="GO:0016150">
    <property type="term" value="F:translation release factor activity, codon nonspecific"/>
    <property type="evidence" value="ECO:0007669"/>
    <property type="project" value="TreeGrafter"/>
</dbReference>
<protein>
    <recommendedName>
        <fullName evidence="1">Prokaryotic-type class I peptide chain release factors domain-containing protein</fullName>
    </recommendedName>
</protein>
<proteinExistence type="predicted"/>
<evidence type="ECO:0000313" key="3">
    <source>
        <dbReference type="Proteomes" id="UP000195871"/>
    </source>
</evidence>
<dbReference type="InterPro" id="IPR000352">
    <property type="entry name" value="Pep_chain_release_fac_I"/>
</dbReference>
<dbReference type="SUPFAM" id="SSF110916">
    <property type="entry name" value="Peptidyl-tRNA hydrolase domain-like"/>
    <property type="match status" value="1"/>
</dbReference>
<organism evidence="2 3">
    <name type="scientific">Pichia kudriavzevii</name>
    <name type="common">Yeast</name>
    <name type="synonym">Issatchenkia orientalis</name>
    <dbReference type="NCBI Taxonomy" id="4909"/>
    <lineage>
        <taxon>Eukaryota</taxon>
        <taxon>Fungi</taxon>
        <taxon>Dikarya</taxon>
        <taxon>Ascomycota</taxon>
        <taxon>Saccharomycotina</taxon>
        <taxon>Pichiomycetes</taxon>
        <taxon>Pichiales</taxon>
        <taxon>Pichiaceae</taxon>
        <taxon>Pichia</taxon>
    </lineage>
</organism>
<accession>A0A1Z8JJF1</accession>
<evidence type="ECO:0000313" key="2">
    <source>
        <dbReference type="EMBL" id="OUT20698.1"/>
    </source>
</evidence>
<feature type="domain" description="Prokaryotic-type class I peptide chain release factors" evidence="1">
    <location>
        <begin position="22"/>
        <end position="144"/>
    </location>
</feature>
<gene>
    <name evidence="2" type="ORF">CAS74_004364</name>
</gene>
<dbReference type="GO" id="GO:0005762">
    <property type="term" value="C:mitochondrial large ribosomal subunit"/>
    <property type="evidence" value="ECO:0007669"/>
    <property type="project" value="TreeGrafter"/>
</dbReference>
<dbReference type="Gene3D" id="3.30.160.20">
    <property type="match status" value="1"/>
</dbReference>
<dbReference type="Pfam" id="PF00472">
    <property type="entry name" value="RF-1"/>
    <property type="match status" value="1"/>
</dbReference>
<dbReference type="PANTHER" id="PTHR11075:SF54">
    <property type="entry name" value="LARGE RIBOSOMAL SUBUNIT PROTEIN ML62"/>
    <property type="match status" value="1"/>
</dbReference>
<dbReference type="InterPro" id="IPR052104">
    <property type="entry name" value="Mito_Release_Factor_mL62"/>
</dbReference>
<dbReference type="GO" id="GO:0004045">
    <property type="term" value="F:peptidyl-tRNA hydrolase activity"/>
    <property type="evidence" value="ECO:0007669"/>
    <property type="project" value="TreeGrafter"/>
</dbReference>
<dbReference type="VEuPathDB" id="FungiDB:C5L36_0A09820"/>
<sequence>MLMRLIRCNSTLRTLTPDGIKKHFVISYARSSGAGGQHVNTTDSKAVIKLPLDRWYAARGSWIPSKQFDNIMKNVNDSDAPHYKKFPYFTSSGDILITSSETRYRDKNLNDCLEKFVKAVEVCGQVRDEVNENTKQHWDKLKKRDNEERLKKICQA</sequence>
<comment type="caution">
    <text evidence="2">The sequence shown here is derived from an EMBL/GenBank/DDBJ whole genome shotgun (WGS) entry which is preliminary data.</text>
</comment>
<dbReference type="EMBL" id="NHMM01000007">
    <property type="protein sequence ID" value="OUT20698.1"/>
    <property type="molecule type" value="Genomic_DNA"/>
</dbReference>
<name>A0A1Z8JJF1_PICKU</name>
<evidence type="ECO:0000259" key="1">
    <source>
        <dbReference type="Pfam" id="PF00472"/>
    </source>
</evidence>
<dbReference type="Proteomes" id="UP000195871">
    <property type="component" value="Unassembled WGS sequence"/>
</dbReference>
<reference evidence="2 3" key="1">
    <citation type="submission" date="2017-05" db="EMBL/GenBank/DDBJ databases">
        <title>The Genome Sequence of Candida krusei Ckrusei653.</title>
        <authorList>
            <person name="Cuomo C."/>
            <person name="Forche A."/>
            <person name="Young S."/>
            <person name="Abouelleil A."/>
            <person name="Cao P."/>
            <person name="Chapman S."/>
            <person name="Cusick C."/>
            <person name="Shea T."/>
            <person name="Nusbaum C."/>
            <person name="Birren B."/>
        </authorList>
    </citation>
    <scope>NUCLEOTIDE SEQUENCE [LARGE SCALE GENOMIC DNA]</scope>
    <source>
        <strain evidence="2 3">Ckrusei653</strain>
    </source>
</reference>
<dbReference type="GO" id="GO:0070126">
    <property type="term" value="P:mitochondrial translational termination"/>
    <property type="evidence" value="ECO:0007669"/>
    <property type="project" value="TreeGrafter"/>
</dbReference>
<dbReference type="AlphaFoldDB" id="A0A1Z8JJF1"/>
<dbReference type="PANTHER" id="PTHR11075">
    <property type="entry name" value="PEPTIDE CHAIN RELEASE FACTOR"/>
    <property type="match status" value="1"/>
</dbReference>